<evidence type="ECO:0000313" key="4">
    <source>
        <dbReference type="Proteomes" id="UP000053718"/>
    </source>
</evidence>
<dbReference type="CDD" id="cd03051">
    <property type="entry name" value="GST_N_GTT2_like"/>
    <property type="match status" value="1"/>
</dbReference>
<dbReference type="Gene3D" id="1.20.1050.10">
    <property type="match status" value="1"/>
</dbReference>
<dbReference type="PROSITE" id="PS50404">
    <property type="entry name" value="GST_NTER"/>
    <property type="match status" value="1"/>
</dbReference>
<dbReference type="OrthoDB" id="9797500at2"/>
<dbReference type="Gene3D" id="3.40.30.10">
    <property type="entry name" value="Glutaredoxin"/>
    <property type="match status" value="1"/>
</dbReference>
<evidence type="ECO:0000259" key="1">
    <source>
        <dbReference type="PROSITE" id="PS50404"/>
    </source>
</evidence>
<dbReference type="AlphaFoldDB" id="A0A094ILK9"/>
<dbReference type="GO" id="GO:0016740">
    <property type="term" value="F:transferase activity"/>
    <property type="evidence" value="ECO:0007669"/>
    <property type="project" value="UniProtKB-KW"/>
</dbReference>
<dbReference type="SFLD" id="SFLDS00019">
    <property type="entry name" value="Glutathione_Transferase_(cytos"/>
    <property type="match status" value="1"/>
</dbReference>
<dbReference type="PANTHER" id="PTHR44051">
    <property type="entry name" value="GLUTATHIONE S-TRANSFERASE-RELATED"/>
    <property type="match status" value="1"/>
</dbReference>
<dbReference type="eggNOG" id="COG0625">
    <property type="taxonomic scope" value="Bacteria"/>
</dbReference>
<dbReference type="InterPro" id="IPR010987">
    <property type="entry name" value="Glutathione-S-Trfase_C-like"/>
</dbReference>
<dbReference type="SUPFAM" id="SSF52833">
    <property type="entry name" value="Thioredoxin-like"/>
    <property type="match status" value="1"/>
</dbReference>
<feature type="domain" description="GST C-terminal" evidence="2">
    <location>
        <begin position="89"/>
        <end position="205"/>
    </location>
</feature>
<dbReference type="RefSeq" id="WP_034733439.1">
    <property type="nucleotide sequence ID" value="NZ_JPIN01000012.1"/>
</dbReference>
<dbReference type="InterPro" id="IPR036282">
    <property type="entry name" value="Glutathione-S-Trfase_C_sf"/>
</dbReference>
<keyword evidence="4" id="KW-1185">Reference proteome</keyword>
<sequence length="205" mass="23506">MKLYETKTAPNPRRVRMFLAEKGLLDQVECVEIDLQKGENLTPEFAAKNPMKKVPVLELDDGTCIAETMAICRYFESAYPATPKLLGDNAVEEAVIEQWSRWLDYYFFVPCGMGFQHTSGFFKDRMTPVKEWGELCVADTQKFMRFLDQHLADKQFICCDKLTAADLTAFAVAAFARVIKLRVDDSLPNLHAWYQRMQARESAQV</sequence>
<feature type="domain" description="GST N-terminal" evidence="1">
    <location>
        <begin position="1"/>
        <end position="83"/>
    </location>
</feature>
<reference evidence="3 4" key="1">
    <citation type="submission" date="2014-06" db="EMBL/GenBank/DDBJ databases">
        <title>Draft genome sequence of Idiomarina sp. MCCC 1A10513.</title>
        <authorList>
            <person name="Du J."/>
            <person name="Lai Q."/>
            <person name="Shao Z."/>
        </authorList>
    </citation>
    <scope>NUCLEOTIDE SEQUENCE [LARGE SCALE GENOMIC DNA]</scope>
    <source>
        <strain evidence="3 4">MCCC 1A10513</strain>
    </source>
</reference>
<dbReference type="STRING" id="1517416.IDAT_10715"/>
<evidence type="ECO:0000259" key="2">
    <source>
        <dbReference type="PROSITE" id="PS50405"/>
    </source>
</evidence>
<keyword evidence="3" id="KW-0808">Transferase</keyword>
<proteinExistence type="predicted"/>
<dbReference type="Pfam" id="PF13410">
    <property type="entry name" value="GST_C_2"/>
    <property type="match status" value="1"/>
</dbReference>
<evidence type="ECO:0000313" key="3">
    <source>
        <dbReference type="EMBL" id="KFZ28057.1"/>
    </source>
</evidence>
<dbReference type="InterPro" id="IPR034345">
    <property type="entry name" value="Gtt2-like_N"/>
</dbReference>
<dbReference type="InterPro" id="IPR004045">
    <property type="entry name" value="Glutathione_S-Trfase_N"/>
</dbReference>
<dbReference type="Proteomes" id="UP000053718">
    <property type="component" value="Unassembled WGS sequence"/>
</dbReference>
<comment type="caution">
    <text evidence="3">The sequence shown here is derived from an EMBL/GenBank/DDBJ whole genome shotgun (WGS) entry which is preliminary data.</text>
</comment>
<dbReference type="SUPFAM" id="SSF47616">
    <property type="entry name" value="GST C-terminal domain-like"/>
    <property type="match status" value="1"/>
</dbReference>
<dbReference type="InterPro" id="IPR036249">
    <property type="entry name" value="Thioredoxin-like_sf"/>
</dbReference>
<dbReference type="EMBL" id="JPIN01000012">
    <property type="protein sequence ID" value="KFZ28057.1"/>
    <property type="molecule type" value="Genomic_DNA"/>
</dbReference>
<gene>
    <name evidence="3" type="ORF">IDAT_10715</name>
</gene>
<dbReference type="PANTHER" id="PTHR44051:SF8">
    <property type="entry name" value="GLUTATHIONE S-TRANSFERASE GSTA"/>
    <property type="match status" value="1"/>
</dbReference>
<dbReference type="SFLD" id="SFLDG00358">
    <property type="entry name" value="Main_(cytGST)"/>
    <property type="match status" value="1"/>
</dbReference>
<dbReference type="InterPro" id="IPR040079">
    <property type="entry name" value="Glutathione_S-Trfase"/>
</dbReference>
<dbReference type="PROSITE" id="PS50405">
    <property type="entry name" value="GST_CTER"/>
    <property type="match status" value="1"/>
</dbReference>
<organism evidence="3 4">
    <name type="scientific">Pseudidiomarina atlantica</name>
    <dbReference type="NCBI Taxonomy" id="1517416"/>
    <lineage>
        <taxon>Bacteria</taxon>
        <taxon>Pseudomonadati</taxon>
        <taxon>Pseudomonadota</taxon>
        <taxon>Gammaproteobacteria</taxon>
        <taxon>Alteromonadales</taxon>
        <taxon>Idiomarinaceae</taxon>
        <taxon>Pseudidiomarina</taxon>
    </lineage>
</organism>
<name>A0A094ILK9_9GAMM</name>
<protein>
    <submittedName>
        <fullName evidence="3">Glutathione S-transferase</fullName>
    </submittedName>
</protein>
<dbReference type="Pfam" id="PF13409">
    <property type="entry name" value="GST_N_2"/>
    <property type="match status" value="1"/>
</dbReference>
<accession>A0A094ILK9</accession>